<protein>
    <submittedName>
        <fullName evidence="2">S-adenosyl-L-methionine-dependent methyltransferase</fullName>
    </submittedName>
</protein>
<sequence length="275" mass="30895">MAAPAVDPYINGHHESVLRSHSWRTVENSAAYVLKVLRPNMHILDVGCGPGTITIDFATRVPRGQVIGLENSTATQEQFNSNASMRGVSNVKFVVGDVLKLDFPDNTFDIVHAHQVIQHVTDPLGALREMRRVTKPGGFIAVREADFASNSWFPEEGILQDLYDWRDMHFRVARTLGGEPNAGRRLVAWARDAGFDRAAITATTSAWCYSTPEERAWWTGLWVDRVLYSSFAKNVISLGYGTQDDLERMARAWQKWGASEDGWYALMHGEILCRK</sequence>
<proteinExistence type="predicted"/>
<dbReference type="InterPro" id="IPR025714">
    <property type="entry name" value="Methyltranfer_dom"/>
</dbReference>
<dbReference type="EMBL" id="KB467942">
    <property type="protein sequence ID" value="PCH37775.1"/>
    <property type="molecule type" value="Genomic_DNA"/>
</dbReference>
<accession>A0A2H3J818</accession>
<name>A0A2H3J818_WOLCO</name>
<keyword evidence="2" id="KW-0808">Transferase</keyword>
<dbReference type="Gene3D" id="3.40.50.150">
    <property type="entry name" value="Vaccinia Virus protein VP39"/>
    <property type="match status" value="1"/>
</dbReference>
<evidence type="ECO:0000259" key="1">
    <source>
        <dbReference type="Pfam" id="PF13847"/>
    </source>
</evidence>
<dbReference type="Pfam" id="PF13847">
    <property type="entry name" value="Methyltransf_31"/>
    <property type="match status" value="1"/>
</dbReference>
<feature type="domain" description="Methyltransferase" evidence="1">
    <location>
        <begin position="38"/>
        <end position="154"/>
    </location>
</feature>
<dbReference type="GO" id="GO:0008168">
    <property type="term" value="F:methyltransferase activity"/>
    <property type="evidence" value="ECO:0007669"/>
    <property type="project" value="UniProtKB-KW"/>
</dbReference>
<dbReference type="STRING" id="742152.A0A2H3J818"/>
<dbReference type="GO" id="GO:0032259">
    <property type="term" value="P:methylation"/>
    <property type="evidence" value="ECO:0007669"/>
    <property type="project" value="UniProtKB-KW"/>
</dbReference>
<dbReference type="OrthoDB" id="10017101at2759"/>
<dbReference type="OMA" id="LHVWAKE"/>
<dbReference type="AlphaFoldDB" id="A0A2H3J818"/>
<dbReference type="InterPro" id="IPR029063">
    <property type="entry name" value="SAM-dependent_MTases_sf"/>
</dbReference>
<gene>
    <name evidence="2" type="ORF">WOLCODRAFT_135844</name>
</gene>
<dbReference type="PANTHER" id="PTHR43591:SF24">
    <property type="entry name" value="2-METHOXY-6-POLYPRENYL-1,4-BENZOQUINOL METHYLASE, MITOCHONDRIAL"/>
    <property type="match status" value="1"/>
</dbReference>
<keyword evidence="2" id="KW-0489">Methyltransferase</keyword>
<dbReference type="SUPFAM" id="SSF53335">
    <property type="entry name" value="S-adenosyl-L-methionine-dependent methyltransferases"/>
    <property type="match status" value="1"/>
</dbReference>
<dbReference type="PANTHER" id="PTHR43591">
    <property type="entry name" value="METHYLTRANSFERASE"/>
    <property type="match status" value="1"/>
</dbReference>
<organism evidence="2 3">
    <name type="scientific">Wolfiporia cocos (strain MD-104)</name>
    <name type="common">Brown rot fungus</name>
    <dbReference type="NCBI Taxonomy" id="742152"/>
    <lineage>
        <taxon>Eukaryota</taxon>
        <taxon>Fungi</taxon>
        <taxon>Dikarya</taxon>
        <taxon>Basidiomycota</taxon>
        <taxon>Agaricomycotina</taxon>
        <taxon>Agaricomycetes</taxon>
        <taxon>Polyporales</taxon>
        <taxon>Phaeolaceae</taxon>
        <taxon>Wolfiporia</taxon>
    </lineage>
</organism>
<dbReference type="CDD" id="cd02440">
    <property type="entry name" value="AdoMet_MTases"/>
    <property type="match status" value="1"/>
</dbReference>
<dbReference type="Proteomes" id="UP000218811">
    <property type="component" value="Unassembled WGS sequence"/>
</dbReference>
<reference evidence="2 3" key="1">
    <citation type="journal article" date="2012" name="Science">
        <title>The Paleozoic origin of enzymatic lignin decomposition reconstructed from 31 fungal genomes.</title>
        <authorList>
            <person name="Floudas D."/>
            <person name="Binder M."/>
            <person name="Riley R."/>
            <person name="Barry K."/>
            <person name="Blanchette R.A."/>
            <person name="Henrissat B."/>
            <person name="Martinez A.T."/>
            <person name="Otillar R."/>
            <person name="Spatafora J.W."/>
            <person name="Yadav J.S."/>
            <person name="Aerts A."/>
            <person name="Benoit I."/>
            <person name="Boyd A."/>
            <person name="Carlson A."/>
            <person name="Copeland A."/>
            <person name="Coutinho P.M."/>
            <person name="de Vries R.P."/>
            <person name="Ferreira P."/>
            <person name="Findley K."/>
            <person name="Foster B."/>
            <person name="Gaskell J."/>
            <person name="Glotzer D."/>
            <person name="Gorecki P."/>
            <person name="Heitman J."/>
            <person name="Hesse C."/>
            <person name="Hori C."/>
            <person name="Igarashi K."/>
            <person name="Jurgens J.A."/>
            <person name="Kallen N."/>
            <person name="Kersten P."/>
            <person name="Kohler A."/>
            <person name="Kuees U."/>
            <person name="Kumar T.K.A."/>
            <person name="Kuo A."/>
            <person name="LaButti K."/>
            <person name="Larrondo L.F."/>
            <person name="Lindquist E."/>
            <person name="Ling A."/>
            <person name="Lombard V."/>
            <person name="Lucas S."/>
            <person name="Lundell T."/>
            <person name="Martin R."/>
            <person name="McLaughlin D.J."/>
            <person name="Morgenstern I."/>
            <person name="Morin E."/>
            <person name="Murat C."/>
            <person name="Nagy L.G."/>
            <person name="Nolan M."/>
            <person name="Ohm R.A."/>
            <person name="Patyshakuliyeva A."/>
            <person name="Rokas A."/>
            <person name="Ruiz-Duenas F.J."/>
            <person name="Sabat G."/>
            <person name="Salamov A."/>
            <person name="Samejima M."/>
            <person name="Schmutz J."/>
            <person name="Slot J.C."/>
            <person name="St John F."/>
            <person name="Stenlid J."/>
            <person name="Sun H."/>
            <person name="Sun S."/>
            <person name="Syed K."/>
            <person name="Tsang A."/>
            <person name="Wiebenga A."/>
            <person name="Young D."/>
            <person name="Pisabarro A."/>
            <person name="Eastwood D.C."/>
            <person name="Martin F."/>
            <person name="Cullen D."/>
            <person name="Grigoriev I.V."/>
            <person name="Hibbett D.S."/>
        </authorList>
    </citation>
    <scope>NUCLEOTIDE SEQUENCE [LARGE SCALE GENOMIC DNA]</scope>
    <source>
        <strain evidence="2 3">MD-104</strain>
    </source>
</reference>
<evidence type="ECO:0000313" key="3">
    <source>
        <dbReference type="Proteomes" id="UP000218811"/>
    </source>
</evidence>
<evidence type="ECO:0000313" key="2">
    <source>
        <dbReference type="EMBL" id="PCH37775.1"/>
    </source>
</evidence>
<keyword evidence="3" id="KW-1185">Reference proteome</keyword>